<dbReference type="EMBL" id="CDMZ01001342">
    <property type="protein sequence ID" value="CEM31150.1"/>
    <property type="molecule type" value="Genomic_DNA"/>
</dbReference>
<evidence type="ECO:0000313" key="2">
    <source>
        <dbReference type="EMBL" id="CEM31150.1"/>
    </source>
</evidence>
<name>A0A0G4GM61_9ALVE</name>
<feature type="compositionally biased region" description="Acidic residues" evidence="1">
    <location>
        <begin position="91"/>
        <end position="108"/>
    </location>
</feature>
<organism evidence="2">
    <name type="scientific">Chromera velia CCMP2878</name>
    <dbReference type="NCBI Taxonomy" id="1169474"/>
    <lineage>
        <taxon>Eukaryota</taxon>
        <taxon>Sar</taxon>
        <taxon>Alveolata</taxon>
        <taxon>Colpodellida</taxon>
        <taxon>Chromeraceae</taxon>
        <taxon>Chromera</taxon>
    </lineage>
</organism>
<feature type="region of interest" description="Disordered" evidence="1">
    <location>
        <begin position="1"/>
        <end position="204"/>
    </location>
</feature>
<dbReference type="Gene3D" id="1.20.5.2050">
    <property type="match status" value="3"/>
</dbReference>
<evidence type="ECO:0008006" key="3">
    <source>
        <dbReference type="Google" id="ProtNLM"/>
    </source>
</evidence>
<feature type="region of interest" description="Disordered" evidence="1">
    <location>
        <begin position="490"/>
        <end position="511"/>
    </location>
</feature>
<sequence length="1226" mass="129557">MADTEGLPLPSSVAAPTAVDQRASSAIEKRAEMSQVEDSTRLVQTKKEEEEDVKSSGSSLRSVAGLCGEEEEEDVKMESEETGRDESSQMDSEEEEEEEGEGDGETMEEPAARPLRRRSAQSYRRLHEVGLDASPGGVDTDNAPPHASASSSSGVPVLSVRGVDKRSRKGKGTGSKCSSRRVSLSPATAPAGSPGMPPGTRWDGLPTNLTSFHSGVKGVVFSFPARKWMTFWQTPEEASHPSSSSRHIALFDVRQNGFSFARDQSIRWKQAPERLPAAGGPALYKHGVPGLCWNTKEKAWVAYWREGDNRKRQKMFSSRGHGGSDEARVCAMEYRQMMETHFAQQVLQREFLAQMTPLEPDDEIHLNDTKLMQSASASAAAASDAPVDLLPASGNCSCDRTREAFRALLSLREAGGDSGPYSERRDCGFPGVDWQFVEASGSGVWMVRWLDGEGTVRKGKAFDPLIFGEFFALKLAFEWRDAVDRAELTGTPSCQCSRHSPGMSAASGGTGTTVASLGEAAATDENGMGGSARGTPFIPACRGLLVTRVPAGGPSPLLPWRTTSNASTVTIPPSAPPPPVAIATSVGTPAGDFSIPSPESAAAAPPGGSVVPTSEPGVYWDGRRYFAAVVFHGNGVRVEKGFPQKKHGHDKAKKLAAQWRRAQVDLGALDAGDAFLDGEVGETSSVAGTAPGVTGASPGLVGLGAGSQRGDGGMGSASSGFRASPLSPTYMAAVPPLSLPISAADPHNTLSIPAAAAASGSLSSHRDVATATAAAASSSGGAAEPEGETIPRGVHYEQARATWVSSWLECDGVAVTPAEAPLYAAAAQASRGVGPVMRRKTWSVHRYGETEARRLAFAFRRDFENGCLDAKWRGADGQMLHCPRSEAHLYSSDSGEGQAAASAGGGSQEKPKSGVPGVNWDSAHRAWRAYVRLPTGFSKSCSFRVDVYGHKEALRLAATWRQKTLQGQQRRHHQPSGSQAASLMARLSPLSQAAAGPQRGVKRPMEDPQASSSGHSAAAASSSASGLGKILQGGSDPMAANASRLLKSPPSPNGLRPLKSLVNREPGGREGTRSATRRLSASGGTTVVAMASSGYEMHPRADSASVGVGGERGKRGKSEEGEERWGAQGGSDEEMGLGCVKEEGEEEKVCPPPMKKSKQTKEEEEEEEEEQMLLAEEEEVDEEMKRDRSSSEDMAVDAQGGGESVGVDREREKGTLEEGEVDEEMT</sequence>
<dbReference type="VEuPathDB" id="CryptoDB:Cvel_22484"/>
<feature type="compositionally biased region" description="Basic and acidic residues" evidence="1">
    <location>
        <begin position="1206"/>
        <end position="1216"/>
    </location>
</feature>
<dbReference type="AlphaFoldDB" id="A0A0G4GM61"/>
<feature type="compositionally biased region" description="Basic and acidic residues" evidence="1">
    <location>
        <begin position="1111"/>
        <end position="1125"/>
    </location>
</feature>
<evidence type="ECO:0000256" key="1">
    <source>
        <dbReference type="SAM" id="MobiDB-lite"/>
    </source>
</evidence>
<feature type="compositionally biased region" description="Acidic residues" evidence="1">
    <location>
        <begin position="1162"/>
        <end position="1182"/>
    </location>
</feature>
<feature type="compositionally biased region" description="Polar residues" evidence="1">
    <location>
        <begin position="1073"/>
        <end position="1085"/>
    </location>
</feature>
<feature type="compositionally biased region" description="Acidic residues" evidence="1">
    <location>
        <begin position="1217"/>
        <end position="1226"/>
    </location>
</feature>
<proteinExistence type="predicted"/>
<gene>
    <name evidence="2" type="ORF">Cvel_22484</name>
</gene>
<feature type="compositionally biased region" description="Low complexity" evidence="1">
    <location>
        <begin position="143"/>
        <end position="160"/>
    </location>
</feature>
<feature type="compositionally biased region" description="Low complexity" evidence="1">
    <location>
        <begin position="891"/>
        <end position="902"/>
    </location>
</feature>
<feature type="compositionally biased region" description="Low complexity" evidence="1">
    <location>
        <begin position="1010"/>
        <end position="1026"/>
    </location>
</feature>
<feature type="region of interest" description="Disordered" evidence="1">
    <location>
        <begin position="891"/>
        <end position="918"/>
    </location>
</feature>
<accession>A0A0G4GM61</accession>
<reference evidence="2" key="1">
    <citation type="submission" date="2014-11" db="EMBL/GenBank/DDBJ databases">
        <authorList>
            <person name="Otto D Thomas"/>
            <person name="Naeem Raeece"/>
        </authorList>
    </citation>
    <scope>NUCLEOTIDE SEQUENCE</scope>
</reference>
<feature type="region of interest" description="Disordered" evidence="1">
    <location>
        <begin position="992"/>
        <end position="1226"/>
    </location>
</feature>
<feature type="compositionally biased region" description="Basic and acidic residues" evidence="1">
    <location>
        <begin position="76"/>
        <end position="87"/>
    </location>
</feature>
<protein>
    <recommendedName>
        <fullName evidence="3">AP2/ERF domain-containing protein</fullName>
    </recommendedName>
</protein>